<evidence type="ECO:0000256" key="5">
    <source>
        <dbReference type="ARBA" id="ARBA00023034"/>
    </source>
</evidence>
<dbReference type="GO" id="GO:0005829">
    <property type="term" value="C:cytosol"/>
    <property type="evidence" value="ECO:0007669"/>
    <property type="project" value="GOC"/>
</dbReference>
<evidence type="ECO:0000259" key="8">
    <source>
        <dbReference type="Pfam" id="PF16854"/>
    </source>
</evidence>
<keyword evidence="4" id="KW-0967">Endosome</keyword>
<dbReference type="Proteomes" id="UP000095009">
    <property type="component" value="Unassembled WGS sequence"/>
</dbReference>
<evidence type="ECO:0000256" key="3">
    <source>
        <dbReference type="ARBA" id="ARBA00008628"/>
    </source>
</evidence>
<evidence type="ECO:0000313" key="10">
    <source>
        <dbReference type="Proteomes" id="UP000095009"/>
    </source>
</evidence>
<organism evidence="9 10">
    <name type="scientific">Nadsonia fulvescens var. elongata DSM 6958</name>
    <dbReference type="NCBI Taxonomy" id="857566"/>
    <lineage>
        <taxon>Eukaryota</taxon>
        <taxon>Fungi</taxon>
        <taxon>Dikarya</taxon>
        <taxon>Ascomycota</taxon>
        <taxon>Saccharomycotina</taxon>
        <taxon>Dipodascomycetes</taxon>
        <taxon>Dipodascales</taxon>
        <taxon>Dipodascales incertae sedis</taxon>
        <taxon>Nadsonia</taxon>
    </lineage>
</organism>
<comment type="similarity">
    <text evidence="3">Belongs to the VPS53 family.</text>
</comment>
<dbReference type="EMBL" id="KV454408">
    <property type="protein sequence ID" value="ODQ66523.1"/>
    <property type="molecule type" value="Genomic_DNA"/>
</dbReference>
<feature type="domain" description="Vps53 N-terminal" evidence="7">
    <location>
        <begin position="16"/>
        <end position="385"/>
    </location>
</feature>
<dbReference type="PANTHER" id="PTHR12820">
    <property type="entry name" value="VACUOLAR SORTING PROTEIN 53"/>
    <property type="match status" value="1"/>
</dbReference>
<dbReference type="GO" id="GO:0042147">
    <property type="term" value="P:retrograde transport, endosome to Golgi"/>
    <property type="evidence" value="ECO:0007669"/>
    <property type="project" value="InterPro"/>
</dbReference>
<evidence type="ECO:0000256" key="4">
    <source>
        <dbReference type="ARBA" id="ARBA00022753"/>
    </source>
</evidence>
<protein>
    <submittedName>
        <fullName evidence="9">Uncharacterized protein</fullName>
    </submittedName>
</protein>
<dbReference type="InterPro" id="IPR039766">
    <property type="entry name" value="Vps53"/>
</dbReference>
<evidence type="ECO:0000259" key="7">
    <source>
        <dbReference type="Pfam" id="PF04100"/>
    </source>
</evidence>
<dbReference type="AlphaFoldDB" id="A0A1E3PM64"/>
<sequence>MAGSYLDDALDLKLYDPTQHLNVLLANSSSLSQLTALKIMVSRYDNHLSHLVQDTVKHTPETQESLERVAKSTEELALLMDEIAGLRLRAQATETKITSMTAGIKQLDNTKANLILTITVLKRLQMLTTAYEQLLLQVKKRQYKEVAQTLDAVTELMSHFKPYRNISQIAVLSKSVYQAKSKLVDQIFEDYDRTVQGKKPQFSAESPAGLAAACSVIDTLGEDNRRKLITWYCNTQLNEYTSIFTSTDEAGSLENISRRYAYMKRILLRYQEEHAKFFDPAWKVGEELCRSFCNITRDDVKSVLAQSGKNVHVNLLLGALQETMEFEQYLEKKFSVKAKGVSDNSTFGSETPLQFGQAISAAFQPHLNLWIRYQDGQLSEKIAQFKVPPQPKADNNSVVNPNDSIPDPTVLPSSAELFVYYRRILVQTAKLSTGAPLLDLCNLFGKWLKIYGQEILKTTLPKSIQNQDDIKTTCLILNTADYCAATIGQLETKMIEQVDEEFKDKVNLDSDRNMYLGIVNQCINILVGKIAVDTEPSWREMTNTNWSKLENVGDQSSYVTQLNSSIEADSKLILSILAKSTYVRLFCDKVVDSVIAKFLLSVVACKPLSEIAAEQMLLDLYVLKSAFLKMPKFSPDINEAPSSNYSKHVNALLKKPETLLKVILTQISPHESLVQNYFYLIGDRSTENFIKILELKGITNKAEQRTFIELFKSHSKAHDNLSENSPILQNLEVLPKGANNIVSNHQSSSVGGLGLNLNTHKRSGSGGNTIFPGVASPAGIFESANLLTKEGFEKGLERFTSTKDGNKLNENIKNFGRFFRRDNNDSNE</sequence>
<proteinExistence type="inferred from homology"/>
<keyword evidence="6" id="KW-0472">Membrane</keyword>
<keyword evidence="10" id="KW-1185">Reference proteome</keyword>
<dbReference type="GO" id="GO:0010008">
    <property type="term" value="C:endosome membrane"/>
    <property type="evidence" value="ECO:0007669"/>
    <property type="project" value="UniProtKB-SubCell"/>
</dbReference>
<dbReference type="STRING" id="857566.A0A1E3PM64"/>
<keyword evidence="5" id="KW-0333">Golgi apparatus</keyword>
<dbReference type="InterPro" id="IPR031745">
    <property type="entry name" value="Vps53_C"/>
</dbReference>
<dbReference type="GO" id="GO:0000938">
    <property type="term" value="C:GARP complex"/>
    <property type="evidence" value="ECO:0007669"/>
    <property type="project" value="InterPro"/>
</dbReference>
<name>A0A1E3PM64_9ASCO</name>
<feature type="domain" description="Vps53 C-terminal" evidence="8">
    <location>
        <begin position="614"/>
        <end position="698"/>
    </location>
</feature>
<accession>A0A1E3PM64</accession>
<evidence type="ECO:0000256" key="1">
    <source>
        <dbReference type="ARBA" id="ARBA00004150"/>
    </source>
</evidence>
<dbReference type="Pfam" id="PF04100">
    <property type="entry name" value="Vps53_N"/>
    <property type="match status" value="1"/>
</dbReference>
<evidence type="ECO:0000313" key="9">
    <source>
        <dbReference type="EMBL" id="ODQ66523.1"/>
    </source>
</evidence>
<dbReference type="PANTHER" id="PTHR12820:SF0">
    <property type="entry name" value="VACUOLAR PROTEIN SORTING-ASSOCIATED PROTEIN 53 HOMOLOG"/>
    <property type="match status" value="1"/>
</dbReference>
<dbReference type="OrthoDB" id="10261632at2759"/>
<gene>
    <name evidence="9" type="ORF">NADFUDRAFT_82314</name>
</gene>
<evidence type="ECO:0000256" key="6">
    <source>
        <dbReference type="ARBA" id="ARBA00023136"/>
    </source>
</evidence>
<evidence type="ECO:0000256" key="2">
    <source>
        <dbReference type="ARBA" id="ARBA00004481"/>
    </source>
</evidence>
<dbReference type="Gene3D" id="1.10.357.110">
    <property type="entry name" value="Vacuolar protein sorting-associated protein 53, C-terminus"/>
    <property type="match status" value="1"/>
</dbReference>
<comment type="subcellular location">
    <subcellularLocation>
        <location evidence="2">Endosome membrane</location>
        <topology evidence="2">Peripheral membrane protein</topology>
    </subcellularLocation>
    <subcellularLocation>
        <location evidence="1">Golgi apparatus</location>
        <location evidence="1">trans-Golgi network membrane</location>
        <topology evidence="1">Peripheral membrane protein</topology>
    </subcellularLocation>
</comment>
<dbReference type="Pfam" id="PF16854">
    <property type="entry name" value="VPS53_C"/>
    <property type="match status" value="1"/>
</dbReference>
<reference evidence="9 10" key="1">
    <citation type="journal article" date="2016" name="Proc. Natl. Acad. Sci. U.S.A.">
        <title>Comparative genomics of biotechnologically important yeasts.</title>
        <authorList>
            <person name="Riley R."/>
            <person name="Haridas S."/>
            <person name="Wolfe K.H."/>
            <person name="Lopes M.R."/>
            <person name="Hittinger C.T."/>
            <person name="Goeker M."/>
            <person name="Salamov A.A."/>
            <person name="Wisecaver J.H."/>
            <person name="Long T.M."/>
            <person name="Calvey C.H."/>
            <person name="Aerts A.L."/>
            <person name="Barry K.W."/>
            <person name="Choi C."/>
            <person name="Clum A."/>
            <person name="Coughlan A.Y."/>
            <person name="Deshpande S."/>
            <person name="Douglass A.P."/>
            <person name="Hanson S.J."/>
            <person name="Klenk H.-P."/>
            <person name="LaButti K.M."/>
            <person name="Lapidus A."/>
            <person name="Lindquist E.A."/>
            <person name="Lipzen A.M."/>
            <person name="Meier-Kolthoff J.P."/>
            <person name="Ohm R.A."/>
            <person name="Otillar R.P."/>
            <person name="Pangilinan J.L."/>
            <person name="Peng Y."/>
            <person name="Rokas A."/>
            <person name="Rosa C.A."/>
            <person name="Scheuner C."/>
            <person name="Sibirny A.A."/>
            <person name="Slot J.C."/>
            <person name="Stielow J.B."/>
            <person name="Sun H."/>
            <person name="Kurtzman C.P."/>
            <person name="Blackwell M."/>
            <person name="Grigoriev I.V."/>
            <person name="Jeffries T.W."/>
        </authorList>
    </citation>
    <scope>NUCLEOTIDE SEQUENCE [LARGE SCALE GENOMIC DNA]</scope>
    <source>
        <strain evidence="9 10">DSM 6958</strain>
    </source>
</reference>
<dbReference type="InterPro" id="IPR038260">
    <property type="entry name" value="Vps53_C_sf"/>
</dbReference>
<dbReference type="InterPro" id="IPR007234">
    <property type="entry name" value="Vps53_N"/>
</dbReference>